<dbReference type="GO" id="GO:0009116">
    <property type="term" value="P:nucleoside metabolic process"/>
    <property type="evidence" value="ECO:0007669"/>
    <property type="project" value="InterPro"/>
</dbReference>
<sequence length="446" mass="49276">MAFLSWLMAKCYGITILFLLAITLHRASVDVWRYSKARPHSLVRGNCMPRLYIMSPLPNLTHDSYNIAFICPTGIELAAVEGMLDELHPALPSTIDKNSYTYGRMGVHYVVVAVLPETGNDRAASVATQLNNDFRSLRFGLLIGTGGGIPDLAKGRDIRLGDVVVSKPTEIFGGVVQLDRGKSHAHGRFERTGIQQKPPDILLSTAQRLDALHARLDTHIPFFMEEMLERYPKMKNRNYVHQGDEKDQLFRTEYEHAGGSDCGHCHPIQAIERVPREDSTPAIHYGTIGSSKTLLRDSVRREILKADFDILCVETEAATLMNETPCLVVCGISDYADSHSNTTWQPYAAATAAAYAKELLSLIPPLSKPSKDNIEVAPFASKQQAPTIPTPRIKYLIHDPVAGDLVAGRNLFSSGIYPDGKMESIRITFSRPSSSLQLVIEPDALP</sequence>
<dbReference type="InterPro" id="IPR053137">
    <property type="entry name" value="NLR-like"/>
</dbReference>
<dbReference type="GO" id="GO:0003824">
    <property type="term" value="F:catalytic activity"/>
    <property type="evidence" value="ECO:0007669"/>
    <property type="project" value="InterPro"/>
</dbReference>
<keyword evidence="2" id="KW-1185">Reference proteome</keyword>
<dbReference type="PANTHER" id="PTHR46082">
    <property type="entry name" value="ATP/GTP-BINDING PROTEIN-RELATED"/>
    <property type="match status" value="1"/>
</dbReference>
<dbReference type="Proteomes" id="UP000254937">
    <property type="component" value="Unassembled WGS sequence"/>
</dbReference>
<evidence type="ECO:0000313" key="1">
    <source>
        <dbReference type="EMBL" id="RDK40177.1"/>
    </source>
</evidence>
<accession>A0A370PDC3</accession>
<dbReference type="InterPro" id="IPR035994">
    <property type="entry name" value="Nucleoside_phosphorylase_sf"/>
</dbReference>
<dbReference type="Gene3D" id="3.40.50.1580">
    <property type="entry name" value="Nucleoside phosphorylase domain"/>
    <property type="match status" value="1"/>
</dbReference>
<dbReference type="PANTHER" id="PTHR46082:SF11">
    <property type="entry name" value="AAA+ ATPASE DOMAIN-CONTAINING PROTEIN-RELATED"/>
    <property type="match status" value="1"/>
</dbReference>
<organism evidence="1 2">
    <name type="scientific">Aspergillus phoenicis ATCC 13157</name>
    <dbReference type="NCBI Taxonomy" id="1353007"/>
    <lineage>
        <taxon>Eukaryota</taxon>
        <taxon>Fungi</taxon>
        <taxon>Dikarya</taxon>
        <taxon>Ascomycota</taxon>
        <taxon>Pezizomycotina</taxon>
        <taxon>Eurotiomycetes</taxon>
        <taxon>Eurotiomycetidae</taxon>
        <taxon>Eurotiales</taxon>
        <taxon>Aspergillaceae</taxon>
        <taxon>Aspergillus</taxon>
    </lineage>
</organism>
<gene>
    <name evidence="1" type="ORF">M752DRAFT_267983</name>
</gene>
<dbReference type="SUPFAM" id="SSF53167">
    <property type="entry name" value="Purine and uridine phosphorylases"/>
    <property type="match status" value="1"/>
</dbReference>
<protein>
    <submittedName>
        <fullName evidence="1">Purine and uridine phosphorylase</fullName>
    </submittedName>
</protein>
<dbReference type="AlphaFoldDB" id="A0A370PDC3"/>
<proteinExistence type="predicted"/>
<reference evidence="1 2" key="1">
    <citation type="submission" date="2018-07" db="EMBL/GenBank/DDBJ databases">
        <title>Section-level genome sequencing of Aspergillus section Nigri to investigate inter- and intra-species variation.</title>
        <authorList>
            <consortium name="DOE Joint Genome Institute"/>
            <person name="Vesth T.C."/>
            <person name="Nybo J.L."/>
            <person name="Theobald S."/>
            <person name="Frisvad J.C."/>
            <person name="Larsen T.O."/>
            <person name="Nielsen K.F."/>
            <person name="Hoof J.B."/>
            <person name="Brandl J."/>
            <person name="Salamov A."/>
            <person name="Riley R."/>
            <person name="Gladden J.M."/>
            <person name="Phatale P."/>
            <person name="Nielsen M.T."/>
            <person name="Lyhne E.K."/>
            <person name="Kogle M.E."/>
            <person name="Strasser K."/>
            <person name="McDonnell E."/>
            <person name="Barry K."/>
            <person name="Clum A."/>
            <person name="Chen C."/>
            <person name="Nolan M."/>
            <person name="Sandor L."/>
            <person name="Kuo A."/>
            <person name="Lipzen A."/>
            <person name="Hainaut M."/>
            <person name="Drula E."/>
            <person name="Tsang A."/>
            <person name="Magnuson J.K."/>
            <person name="Henrissat B."/>
            <person name="Wiebenga A."/>
            <person name="Simmons B.A."/>
            <person name="Makela M.R."/>
            <person name="De vries R.P."/>
            <person name="Grigoriev I.V."/>
            <person name="Mortensen U.H."/>
            <person name="Baker S.E."/>
            <person name="Andersen M.R."/>
        </authorList>
    </citation>
    <scope>NUCLEOTIDE SEQUENCE [LARGE SCALE GENOMIC DNA]</scope>
    <source>
        <strain evidence="1 2">ATCC 13157</strain>
    </source>
</reference>
<name>A0A370PDC3_ASPPH</name>
<dbReference type="EMBL" id="KZ851858">
    <property type="protein sequence ID" value="RDK40177.1"/>
    <property type="molecule type" value="Genomic_DNA"/>
</dbReference>
<evidence type="ECO:0000313" key="2">
    <source>
        <dbReference type="Proteomes" id="UP000254937"/>
    </source>
</evidence>